<dbReference type="PANTHER" id="PTHR10947">
    <property type="entry name" value="PHENYLALANYL-TRNA SYNTHETASE BETA CHAIN AND LEUCINE-RICH REPEAT-CONTAINING PROTEIN 47"/>
    <property type="match status" value="1"/>
</dbReference>
<sequence>MRVSLSLLQRFFSSPLPIKQIIEACDHIGIETEIETLLTCSFSSIVTAKVLKTVPHPNADKLVVATLFDGQQEHQIVCGAPNCRPDIIVPLALPGAKLHDHEGNAYTIKKSKLRGVESQGMCCGADELGFAHLQTTERGLFEFPQNTPLGESACALLADTFIECSLTPNLGHCASLLGLAREITHITDVDLTLPPEFVFTPLETTAKEQPSQDEHLCPIFCCVKISGISAEVSSQDLQNALGELKQKSINSIIDITNYIMLSLGQPLHVYDAKTVDIDSLHVQKAQKDESLKLLNNEEVLVPQGTAIICDKDHTVGLAGVMGSLDSSFNDSTTEIILEAAYFLPKVIRASQTHIPLHSEAAYRFTRGIDPNNVLLSLYAAIHYIQKLFPSAQISPIHVLGSIPQPPNLSLRTELIEKILGTSLNSSQISHELTSLGFSITSKENAILSVKVPSYRHDIHEEIDLVEEICRTQPWKIANKKAPAIYSPMYSLKREIVDFLANSGLQQFFTCDLLDAEIAAFTREETDRISLQGSKQATVLRDSLLPGLLKSTATNLNRQAPYIHAFELGTTYIKKDSKYQETQSLGIILSGQAEELSWISHERPLSFYSIKGWLEKLFQHLHVSSQAYTIQPSNHANFHPYQQAEIYLHKHALGRFGTLHPQLCKKAQIKHTVFFAELSLDSLLHTQKKSLHLYKPYPIYPSSFRDITLTVHESVPADSLRKKLLSFHSKWLESVSIISIYQNKNPTTQNKNVSLRLVFQDKERTLSNQEIEEEHERLLAMLNTQINDTKGTIDS</sequence>
<evidence type="ECO:0000256" key="11">
    <source>
        <dbReference type="ARBA" id="ARBA00022884"/>
    </source>
</evidence>
<dbReference type="CDD" id="cd00769">
    <property type="entry name" value="PheRS_beta_core"/>
    <property type="match status" value="1"/>
</dbReference>
<feature type="binding site" evidence="15">
    <location>
        <position position="467"/>
    </location>
    <ligand>
        <name>Mg(2+)</name>
        <dbReference type="ChEBI" id="CHEBI:18420"/>
        <note>shared with alpha subunit</note>
    </ligand>
</feature>
<dbReference type="Gene3D" id="3.50.40.10">
    <property type="entry name" value="Phenylalanyl-trna Synthetase, Chain B, domain 3"/>
    <property type="match status" value="1"/>
</dbReference>
<dbReference type="Pfam" id="PF03483">
    <property type="entry name" value="B3_4"/>
    <property type="match status" value="1"/>
</dbReference>
<evidence type="ECO:0000256" key="1">
    <source>
        <dbReference type="ARBA" id="ARBA00004496"/>
    </source>
</evidence>
<keyword evidence="11 16" id="KW-0694">RNA-binding</keyword>
<feature type="binding site" evidence="15">
    <location>
        <position position="463"/>
    </location>
    <ligand>
        <name>Mg(2+)</name>
        <dbReference type="ChEBI" id="CHEBI:18420"/>
        <note>shared with alpha subunit</note>
    </ligand>
</feature>
<dbReference type="GO" id="GO:0000287">
    <property type="term" value="F:magnesium ion binding"/>
    <property type="evidence" value="ECO:0007669"/>
    <property type="project" value="UniProtKB-UniRule"/>
</dbReference>
<comment type="subcellular location">
    <subcellularLocation>
        <location evidence="1 15">Cytoplasm</location>
    </subcellularLocation>
</comment>
<dbReference type="InterPro" id="IPR045864">
    <property type="entry name" value="aa-tRNA-synth_II/BPL/LPL"/>
</dbReference>
<dbReference type="KEGG" id="chla:C834K_0158"/>
<comment type="subunit">
    <text evidence="3 15">Tetramer of two alpha and two beta subunits.</text>
</comment>
<dbReference type="PROSITE" id="PS51447">
    <property type="entry name" value="FDX_ACB"/>
    <property type="match status" value="1"/>
</dbReference>
<dbReference type="Pfam" id="PF17759">
    <property type="entry name" value="tRNA_synthFbeta"/>
    <property type="match status" value="1"/>
</dbReference>
<dbReference type="PANTHER" id="PTHR10947:SF0">
    <property type="entry name" value="PHENYLALANINE--TRNA LIGASE BETA SUBUNIT"/>
    <property type="match status" value="1"/>
</dbReference>
<dbReference type="HAMAP" id="MF_00283">
    <property type="entry name" value="Phe_tRNA_synth_beta1"/>
    <property type="match status" value="1"/>
</dbReference>
<name>A0A3B0PLQ0_9CHLA</name>
<evidence type="ECO:0000256" key="2">
    <source>
        <dbReference type="ARBA" id="ARBA00008653"/>
    </source>
</evidence>
<feature type="domain" description="TRNA-binding" evidence="17">
    <location>
        <begin position="39"/>
        <end position="154"/>
    </location>
</feature>
<dbReference type="NCBIfam" id="TIGR00472">
    <property type="entry name" value="pheT_bact"/>
    <property type="match status" value="1"/>
</dbReference>
<evidence type="ECO:0000256" key="4">
    <source>
        <dbReference type="ARBA" id="ARBA00022490"/>
    </source>
</evidence>
<dbReference type="SMART" id="SM00896">
    <property type="entry name" value="FDX-ACB"/>
    <property type="match status" value="1"/>
</dbReference>
<proteinExistence type="inferred from homology"/>
<dbReference type="SUPFAM" id="SSF46955">
    <property type="entry name" value="Putative DNA-binding domain"/>
    <property type="match status" value="1"/>
</dbReference>
<dbReference type="SUPFAM" id="SSF55681">
    <property type="entry name" value="Class II aaRS and biotin synthetases"/>
    <property type="match status" value="1"/>
</dbReference>
<dbReference type="PROSITE" id="PS51483">
    <property type="entry name" value="B5"/>
    <property type="match status" value="1"/>
</dbReference>
<dbReference type="AlphaFoldDB" id="A0A3B0PLQ0"/>
<dbReference type="Pfam" id="PF03484">
    <property type="entry name" value="B5"/>
    <property type="match status" value="1"/>
</dbReference>
<feature type="binding site" evidence="15">
    <location>
        <position position="466"/>
    </location>
    <ligand>
        <name>Mg(2+)</name>
        <dbReference type="ChEBI" id="CHEBI:18420"/>
        <note>shared with alpha subunit</note>
    </ligand>
</feature>
<evidence type="ECO:0000259" key="17">
    <source>
        <dbReference type="PROSITE" id="PS50886"/>
    </source>
</evidence>
<dbReference type="GO" id="GO:0009328">
    <property type="term" value="C:phenylalanine-tRNA ligase complex"/>
    <property type="evidence" value="ECO:0007669"/>
    <property type="project" value="TreeGrafter"/>
</dbReference>
<evidence type="ECO:0000256" key="7">
    <source>
        <dbReference type="ARBA" id="ARBA00022723"/>
    </source>
</evidence>
<feature type="binding site" evidence="15">
    <location>
        <position position="457"/>
    </location>
    <ligand>
        <name>Mg(2+)</name>
        <dbReference type="ChEBI" id="CHEBI:18420"/>
        <note>shared with alpha subunit</note>
    </ligand>
</feature>
<dbReference type="EMBL" id="LS992154">
    <property type="protein sequence ID" value="SYX08639.1"/>
    <property type="molecule type" value="Genomic_DNA"/>
</dbReference>
<keyword evidence="6 15" id="KW-0436">Ligase</keyword>
<dbReference type="SUPFAM" id="SSF50249">
    <property type="entry name" value="Nucleic acid-binding proteins"/>
    <property type="match status" value="1"/>
</dbReference>
<evidence type="ECO:0000259" key="18">
    <source>
        <dbReference type="PROSITE" id="PS51447"/>
    </source>
</evidence>
<dbReference type="SUPFAM" id="SSF56037">
    <property type="entry name" value="PheT/TilS domain"/>
    <property type="match status" value="1"/>
</dbReference>
<evidence type="ECO:0000256" key="14">
    <source>
        <dbReference type="ARBA" id="ARBA00049255"/>
    </source>
</evidence>
<accession>A0A3B0PLQ0</accession>
<keyword evidence="9 15" id="KW-0067">ATP-binding</keyword>
<dbReference type="SMART" id="SM00873">
    <property type="entry name" value="B3_4"/>
    <property type="match status" value="1"/>
</dbReference>
<dbReference type="InterPro" id="IPR036690">
    <property type="entry name" value="Fdx_antiC-bd_sf"/>
</dbReference>
<organism evidence="20 21">
    <name type="scientific">Chlamydia poikilotherma</name>
    <dbReference type="NCBI Taxonomy" id="1967783"/>
    <lineage>
        <taxon>Bacteria</taxon>
        <taxon>Pseudomonadati</taxon>
        <taxon>Chlamydiota</taxon>
        <taxon>Chlamydiia</taxon>
        <taxon>Chlamydiales</taxon>
        <taxon>Chlamydiaceae</taxon>
        <taxon>Chlamydia/Chlamydophila group</taxon>
        <taxon>Chlamydia</taxon>
    </lineage>
</organism>
<evidence type="ECO:0000256" key="8">
    <source>
        <dbReference type="ARBA" id="ARBA00022741"/>
    </source>
</evidence>
<evidence type="ECO:0000313" key="20">
    <source>
        <dbReference type="EMBL" id="SYX08639.1"/>
    </source>
</evidence>
<evidence type="ECO:0000313" key="21">
    <source>
        <dbReference type="Proteomes" id="UP000258476"/>
    </source>
</evidence>
<dbReference type="InterPro" id="IPR033714">
    <property type="entry name" value="tRNA_bind_bactPheRS"/>
</dbReference>
<dbReference type="InterPro" id="IPR020825">
    <property type="entry name" value="Phe-tRNA_synthase-like_B3/B4"/>
</dbReference>
<dbReference type="GO" id="GO:0000049">
    <property type="term" value="F:tRNA binding"/>
    <property type="evidence" value="ECO:0007669"/>
    <property type="project" value="UniProtKB-UniRule"/>
</dbReference>
<dbReference type="RefSeq" id="WP_117273835.1">
    <property type="nucleotide sequence ID" value="NZ_LS992154.1"/>
</dbReference>
<evidence type="ECO:0000256" key="5">
    <source>
        <dbReference type="ARBA" id="ARBA00022555"/>
    </source>
</evidence>
<evidence type="ECO:0000256" key="10">
    <source>
        <dbReference type="ARBA" id="ARBA00022842"/>
    </source>
</evidence>
<dbReference type="GO" id="GO:0005524">
    <property type="term" value="F:ATP binding"/>
    <property type="evidence" value="ECO:0007669"/>
    <property type="project" value="UniProtKB-UniRule"/>
</dbReference>
<reference evidence="21" key="1">
    <citation type="submission" date="2017-11" db="EMBL/GenBank/DDBJ databases">
        <authorList>
            <person name="Seth-Smith MB H."/>
        </authorList>
    </citation>
    <scope>NUCLEOTIDE SEQUENCE [LARGE SCALE GENOMIC DNA]</scope>
</reference>
<dbReference type="InterPro" id="IPR012340">
    <property type="entry name" value="NA-bd_OB-fold"/>
</dbReference>
<dbReference type="Pfam" id="PF03147">
    <property type="entry name" value="FDX-ACB"/>
    <property type="match status" value="1"/>
</dbReference>
<dbReference type="OrthoDB" id="9805455at2"/>
<protein>
    <recommendedName>
        <fullName evidence="15">Phenylalanine--tRNA ligase beta subunit</fullName>
        <ecNumber evidence="15">6.1.1.20</ecNumber>
    </recommendedName>
    <alternativeName>
        <fullName evidence="15">Phenylalanyl-tRNA synthetase beta subunit</fullName>
        <shortName evidence="15">PheRS</shortName>
    </alternativeName>
</protein>
<dbReference type="InterPro" id="IPR041616">
    <property type="entry name" value="PheRS_beta_core"/>
</dbReference>
<dbReference type="PROSITE" id="PS50886">
    <property type="entry name" value="TRBD"/>
    <property type="match status" value="1"/>
</dbReference>
<dbReference type="Gene3D" id="3.30.56.10">
    <property type="match status" value="2"/>
</dbReference>
<dbReference type="CDD" id="cd02796">
    <property type="entry name" value="tRNA_bind_bactPheRS"/>
    <property type="match status" value="1"/>
</dbReference>
<evidence type="ECO:0000256" key="6">
    <source>
        <dbReference type="ARBA" id="ARBA00022598"/>
    </source>
</evidence>
<keyword evidence="21" id="KW-1185">Reference proteome</keyword>
<dbReference type="Gene3D" id="3.30.70.380">
    <property type="entry name" value="Ferrodoxin-fold anticodon-binding domain"/>
    <property type="match status" value="1"/>
</dbReference>
<evidence type="ECO:0000256" key="15">
    <source>
        <dbReference type="HAMAP-Rule" id="MF_00283"/>
    </source>
</evidence>
<keyword evidence="4 15" id="KW-0963">Cytoplasm</keyword>
<comment type="catalytic activity">
    <reaction evidence="14 15">
        <text>tRNA(Phe) + L-phenylalanine + ATP = L-phenylalanyl-tRNA(Phe) + AMP + diphosphate + H(+)</text>
        <dbReference type="Rhea" id="RHEA:19413"/>
        <dbReference type="Rhea" id="RHEA-COMP:9668"/>
        <dbReference type="Rhea" id="RHEA-COMP:9699"/>
        <dbReference type="ChEBI" id="CHEBI:15378"/>
        <dbReference type="ChEBI" id="CHEBI:30616"/>
        <dbReference type="ChEBI" id="CHEBI:33019"/>
        <dbReference type="ChEBI" id="CHEBI:58095"/>
        <dbReference type="ChEBI" id="CHEBI:78442"/>
        <dbReference type="ChEBI" id="CHEBI:78531"/>
        <dbReference type="ChEBI" id="CHEBI:456215"/>
        <dbReference type="EC" id="6.1.1.20"/>
    </reaction>
</comment>
<dbReference type="GO" id="GO:0006432">
    <property type="term" value="P:phenylalanyl-tRNA aminoacylation"/>
    <property type="evidence" value="ECO:0007669"/>
    <property type="project" value="UniProtKB-UniRule"/>
</dbReference>
<keyword evidence="8 15" id="KW-0547">Nucleotide-binding</keyword>
<comment type="cofactor">
    <cofactor evidence="15">
        <name>Mg(2+)</name>
        <dbReference type="ChEBI" id="CHEBI:18420"/>
    </cofactor>
    <text evidence="15">Binds 2 magnesium ions per tetramer.</text>
</comment>
<dbReference type="SUPFAM" id="SSF54991">
    <property type="entry name" value="Anticodon-binding domain of PheRS"/>
    <property type="match status" value="1"/>
</dbReference>
<dbReference type="EC" id="6.1.1.20" evidence="15"/>
<feature type="domain" description="B5" evidence="19">
    <location>
        <begin position="403"/>
        <end position="481"/>
    </location>
</feature>
<evidence type="ECO:0000259" key="19">
    <source>
        <dbReference type="PROSITE" id="PS51483"/>
    </source>
</evidence>
<dbReference type="InterPro" id="IPR004532">
    <property type="entry name" value="Phe-tRNA-ligase_IIc_bsu_bact"/>
</dbReference>
<gene>
    <name evidence="15 20" type="primary">pheT</name>
    <name evidence="20" type="ORF">C834K_0158</name>
</gene>
<evidence type="ECO:0000256" key="13">
    <source>
        <dbReference type="ARBA" id="ARBA00023146"/>
    </source>
</evidence>
<dbReference type="InterPro" id="IPR045060">
    <property type="entry name" value="Phe-tRNA-ligase_IIc_bsu"/>
</dbReference>
<dbReference type="InterPro" id="IPR009061">
    <property type="entry name" value="DNA-bd_dom_put_sf"/>
</dbReference>
<keyword evidence="10 15" id="KW-0460">Magnesium</keyword>
<keyword evidence="5 16" id="KW-0820">tRNA-binding</keyword>
<dbReference type="Proteomes" id="UP000258476">
    <property type="component" value="Chromosome"/>
</dbReference>
<feature type="domain" description="FDX-ACB" evidence="18">
    <location>
        <begin position="697"/>
        <end position="793"/>
    </location>
</feature>
<dbReference type="InterPro" id="IPR005147">
    <property type="entry name" value="tRNA_synthase_B5-dom"/>
</dbReference>
<dbReference type="Gene3D" id="3.30.930.10">
    <property type="entry name" value="Bira Bifunctional Protein, Domain 2"/>
    <property type="match status" value="1"/>
</dbReference>
<dbReference type="Gene3D" id="2.40.50.140">
    <property type="entry name" value="Nucleic acid-binding proteins"/>
    <property type="match status" value="1"/>
</dbReference>
<dbReference type="GO" id="GO:0004826">
    <property type="term" value="F:phenylalanine-tRNA ligase activity"/>
    <property type="evidence" value="ECO:0007669"/>
    <property type="project" value="UniProtKB-UniRule"/>
</dbReference>
<dbReference type="SMART" id="SM00874">
    <property type="entry name" value="B5"/>
    <property type="match status" value="1"/>
</dbReference>
<keyword evidence="12 15" id="KW-0648">Protein biosynthesis</keyword>
<dbReference type="InterPro" id="IPR005146">
    <property type="entry name" value="B3/B4_tRNA-bd"/>
</dbReference>
<evidence type="ECO:0000256" key="16">
    <source>
        <dbReference type="PROSITE-ProRule" id="PRU00209"/>
    </source>
</evidence>
<keyword evidence="13 15" id="KW-0030">Aminoacyl-tRNA synthetase</keyword>
<dbReference type="InterPro" id="IPR002547">
    <property type="entry name" value="tRNA-bd_dom"/>
</dbReference>
<evidence type="ECO:0000256" key="12">
    <source>
        <dbReference type="ARBA" id="ARBA00022917"/>
    </source>
</evidence>
<evidence type="ECO:0000256" key="9">
    <source>
        <dbReference type="ARBA" id="ARBA00022840"/>
    </source>
</evidence>
<dbReference type="InterPro" id="IPR005121">
    <property type="entry name" value="Fdx_antiC-bd"/>
</dbReference>
<evidence type="ECO:0000256" key="3">
    <source>
        <dbReference type="ARBA" id="ARBA00011209"/>
    </source>
</evidence>
<comment type="similarity">
    <text evidence="2 15">Belongs to the phenylalanyl-tRNA synthetase beta subunit family. Type 1 subfamily.</text>
</comment>
<dbReference type="Pfam" id="PF01588">
    <property type="entry name" value="tRNA_bind"/>
    <property type="match status" value="1"/>
</dbReference>
<keyword evidence="7 15" id="KW-0479">Metal-binding</keyword>